<dbReference type="Gene3D" id="3.40.50.300">
    <property type="entry name" value="P-loop containing nucleotide triphosphate hydrolases"/>
    <property type="match status" value="1"/>
</dbReference>
<dbReference type="SUPFAM" id="SSF52540">
    <property type="entry name" value="P-loop containing nucleoside triphosphate hydrolases"/>
    <property type="match status" value="1"/>
</dbReference>
<dbReference type="InParanoid" id="A0A409WR28"/>
<dbReference type="CDD" id="cd00882">
    <property type="entry name" value="Ras_like_GTPase"/>
    <property type="match status" value="1"/>
</dbReference>
<dbReference type="OrthoDB" id="8954335at2759"/>
<keyword evidence="2" id="KW-1185">Reference proteome</keyword>
<gene>
    <name evidence="1" type="ORF">CVT24_013093</name>
</gene>
<dbReference type="Proteomes" id="UP000284842">
    <property type="component" value="Unassembled WGS sequence"/>
</dbReference>
<dbReference type="EMBL" id="NHTK01005329">
    <property type="protein sequence ID" value="PPQ80931.1"/>
    <property type="molecule type" value="Genomic_DNA"/>
</dbReference>
<organism evidence="1 2">
    <name type="scientific">Panaeolus cyanescens</name>
    <dbReference type="NCBI Taxonomy" id="181874"/>
    <lineage>
        <taxon>Eukaryota</taxon>
        <taxon>Fungi</taxon>
        <taxon>Dikarya</taxon>
        <taxon>Basidiomycota</taxon>
        <taxon>Agaricomycotina</taxon>
        <taxon>Agaricomycetes</taxon>
        <taxon>Agaricomycetidae</taxon>
        <taxon>Agaricales</taxon>
        <taxon>Agaricineae</taxon>
        <taxon>Galeropsidaceae</taxon>
        <taxon>Panaeolus</taxon>
    </lineage>
</organism>
<proteinExistence type="predicted"/>
<protein>
    <recommendedName>
        <fullName evidence="3">G domain-containing protein</fullName>
    </recommendedName>
</protein>
<reference evidence="1 2" key="1">
    <citation type="journal article" date="2018" name="Evol. Lett.">
        <title>Horizontal gene cluster transfer increased hallucinogenic mushroom diversity.</title>
        <authorList>
            <person name="Reynolds H.T."/>
            <person name="Vijayakumar V."/>
            <person name="Gluck-Thaler E."/>
            <person name="Korotkin H.B."/>
            <person name="Matheny P.B."/>
            <person name="Slot J.C."/>
        </authorList>
    </citation>
    <scope>NUCLEOTIDE SEQUENCE [LARGE SCALE GENOMIC DNA]</scope>
    <source>
        <strain evidence="1 2">2629</strain>
    </source>
</reference>
<evidence type="ECO:0000313" key="2">
    <source>
        <dbReference type="Proteomes" id="UP000284842"/>
    </source>
</evidence>
<dbReference type="InterPro" id="IPR027417">
    <property type="entry name" value="P-loop_NTPase"/>
</dbReference>
<comment type="caution">
    <text evidence="1">The sequence shown here is derived from an EMBL/GenBank/DDBJ whole genome shotgun (WGS) entry which is preliminary data.</text>
</comment>
<evidence type="ECO:0008006" key="3">
    <source>
        <dbReference type="Google" id="ProtNLM"/>
    </source>
</evidence>
<dbReference type="AlphaFoldDB" id="A0A409WR28"/>
<accession>A0A409WR28</accession>
<name>A0A409WR28_9AGAR</name>
<evidence type="ECO:0000313" key="1">
    <source>
        <dbReference type="EMBL" id="PPQ80931.1"/>
    </source>
</evidence>
<sequence>MITRYGELTVEGLVNIVPCTPGLPMRLDAFFVVVNAYLRSNSLLGPSRSGKSAFIESFCPNQNLAISTDVVASATQVITPYSIGSVFLNKRPLVLIDTPGLVGDRAVDWARVILPVYDFMRSLPPVPLHRLSIFYFDRITDNQVSDSGSRYNILQLFKTLVGTTTGPRNVSLRPAASEVTIVTTMWNTAQDEHQSVNRYQHLRKHDYKDLVKQGANMVQFDGSTRSAFEAFRRSADISSAFPEPHAWFNPEILRTLDPNPHRASGSIQRALVSPQRPPRGTLVQAPPYVRFLHEHESQKVAALKSHLGSIDLSLQAVSPGDARTSQFLKYRKHIEALLKISMGEIAKLESVHPTLTISPQGFGIEISSEAESWGLHNTPIRGLPIGEKPEDPVIGNANESRLIQQSAAPISGETKKSGVQERRLVSNVFKALKFHK</sequence>